<evidence type="ECO:0000259" key="1">
    <source>
        <dbReference type="SMART" id="SM00382"/>
    </source>
</evidence>
<dbReference type="PANTHER" id="PTHR11669">
    <property type="entry name" value="REPLICATION FACTOR C / DNA POLYMERASE III GAMMA-TAU SUBUNIT"/>
    <property type="match status" value="1"/>
</dbReference>
<gene>
    <name evidence="2" type="ORF">CLV78_106217</name>
</gene>
<dbReference type="Proteomes" id="UP000239480">
    <property type="component" value="Unassembled WGS sequence"/>
</dbReference>
<sequence>MSETEDLPQPDQLEGAPHPRETRHLFGQEQAEERFLEAFTSGRLHHAWLLTGPQGVGKATLAWRIARFLLATPEQEDDGLFGAPPPPTSLDIDPEHPVARRLQALSEPGLFVLRRPWDDRAKRLKQEITVDEARKLKGFFALSATDGGRRVVIVDAADELNTSAANAVLKLLEEPPDRAFLLLISHQPSRLLPTIRSRCRTLRCAPLAPETLQEALVAAGTELPEDTAALTALAGGSVGEAHRLLNEGGFSVYGAILRLFEGAPRIDRAMAMGFADKLGARGSDVPMAQVLHMLDLFLSRLARSGVLGPPDPEAAPGETALLSRLCPDARAARHWATLQQALGERTRHGVAVNLDPAALLLDTVLKINAGAEEVLPAPA</sequence>
<dbReference type="SMART" id="SM00382">
    <property type="entry name" value="AAA"/>
    <property type="match status" value="1"/>
</dbReference>
<dbReference type="GO" id="GO:0009360">
    <property type="term" value="C:DNA polymerase III complex"/>
    <property type="evidence" value="ECO:0007669"/>
    <property type="project" value="TreeGrafter"/>
</dbReference>
<dbReference type="SUPFAM" id="SSF52540">
    <property type="entry name" value="P-loop containing nucleoside triphosphate hydrolases"/>
    <property type="match status" value="1"/>
</dbReference>
<dbReference type="InterPro" id="IPR027417">
    <property type="entry name" value="P-loop_NTPase"/>
</dbReference>
<dbReference type="InterPro" id="IPR003593">
    <property type="entry name" value="AAA+_ATPase"/>
</dbReference>
<comment type="caution">
    <text evidence="2">The sequence shown here is derived from an EMBL/GenBank/DDBJ whole genome shotgun (WGS) entry which is preliminary data.</text>
</comment>
<dbReference type="GO" id="GO:0006261">
    <property type="term" value="P:DNA-templated DNA replication"/>
    <property type="evidence" value="ECO:0007669"/>
    <property type="project" value="TreeGrafter"/>
</dbReference>
<dbReference type="InterPro" id="IPR050238">
    <property type="entry name" value="DNA_Rep/Repair_Clamp_Loader"/>
</dbReference>
<dbReference type="EMBL" id="PVTD01000006">
    <property type="protein sequence ID" value="PRY22676.1"/>
    <property type="molecule type" value="Genomic_DNA"/>
</dbReference>
<dbReference type="Pfam" id="PF13177">
    <property type="entry name" value="DNA_pol3_delta2"/>
    <property type="match status" value="1"/>
</dbReference>
<dbReference type="AlphaFoldDB" id="A0A2T0RNA1"/>
<dbReference type="OrthoDB" id="9811073at2"/>
<keyword evidence="3" id="KW-1185">Reference proteome</keyword>
<reference evidence="2 3" key="1">
    <citation type="submission" date="2018-03" db="EMBL/GenBank/DDBJ databases">
        <title>Genomic Encyclopedia of Archaeal and Bacterial Type Strains, Phase II (KMG-II): from individual species to whole genera.</title>
        <authorList>
            <person name="Goeker M."/>
        </authorList>
    </citation>
    <scope>NUCLEOTIDE SEQUENCE [LARGE SCALE GENOMIC DNA]</scope>
    <source>
        <strain evidence="2 3">DSM 29328</strain>
    </source>
</reference>
<name>A0A2T0RNA1_9RHOB</name>
<dbReference type="NCBIfam" id="NF005677">
    <property type="entry name" value="PRK07471.1"/>
    <property type="match status" value="1"/>
</dbReference>
<proteinExistence type="predicted"/>
<evidence type="ECO:0000313" key="3">
    <source>
        <dbReference type="Proteomes" id="UP000239480"/>
    </source>
</evidence>
<accession>A0A2T0RNA1</accession>
<dbReference type="Gene3D" id="3.40.50.300">
    <property type="entry name" value="P-loop containing nucleotide triphosphate hydrolases"/>
    <property type="match status" value="1"/>
</dbReference>
<feature type="domain" description="AAA+ ATPase" evidence="1">
    <location>
        <begin position="44"/>
        <end position="207"/>
    </location>
</feature>
<dbReference type="RefSeq" id="WP_106205743.1">
    <property type="nucleotide sequence ID" value="NZ_PVTD01000006.1"/>
</dbReference>
<dbReference type="PANTHER" id="PTHR11669:SF8">
    <property type="entry name" value="DNA POLYMERASE III SUBUNIT DELTA"/>
    <property type="match status" value="1"/>
</dbReference>
<evidence type="ECO:0000313" key="2">
    <source>
        <dbReference type="EMBL" id="PRY22676.1"/>
    </source>
</evidence>
<organism evidence="2 3">
    <name type="scientific">Aliiruegeria haliotis</name>
    <dbReference type="NCBI Taxonomy" id="1280846"/>
    <lineage>
        <taxon>Bacteria</taxon>
        <taxon>Pseudomonadati</taxon>
        <taxon>Pseudomonadota</taxon>
        <taxon>Alphaproteobacteria</taxon>
        <taxon>Rhodobacterales</taxon>
        <taxon>Roseobacteraceae</taxon>
        <taxon>Aliiruegeria</taxon>
    </lineage>
</organism>
<protein>
    <submittedName>
        <fullName evidence="2">DNA polymerase-3 subunit delta</fullName>
    </submittedName>
</protein>